<reference evidence="4 5" key="1">
    <citation type="submission" date="2018-08" db="EMBL/GenBank/DDBJ databases">
        <title>A genome reference for cultivated species of the human gut microbiota.</title>
        <authorList>
            <person name="Zou Y."/>
            <person name="Xue W."/>
            <person name="Luo G."/>
        </authorList>
    </citation>
    <scope>NUCLEOTIDE SEQUENCE [LARGE SCALE GENOMIC DNA]</scope>
    <source>
        <strain evidence="3 4">AF14-27</strain>
        <strain evidence="2 5">AF19-1AC</strain>
    </source>
</reference>
<evidence type="ECO:0000313" key="3">
    <source>
        <dbReference type="EMBL" id="RGV49102.1"/>
    </source>
</evidence>
<protein>
    <recommendedName>
        <fullName evidence="6">NigD-like C-terminal beta sandwich domain-containing protein</fullName>
    </recommendedName>
</protein>
<accession>A0A412MXN3</accession>
<evidence type="ECO:0000313" key="4">
    <source>
        <dbReference type="Proteomes" id="UP000284366"/>
    </source>
</evidence>
<evidence type="ECO:0008006" key="6">
    <source>
        <dbReference type="Google" id="ProtNLM"/>
    </source>
</evidence>
<feature type="signal peptide" evidence="1">
    <location>
        <begin position="1"/>
        <end position="25"/>
    </location>
</feature>
<dbReference type="EMBL" id="QRWP01000018">
    <property type="protein sequence ID" value="RGT29379.1"/>
    <property type="molecule type" value="Genomic_DNA"/>
</dbReference>
<name>A0A412MXN3_9BACE</name>
<comment type="caution">
    <text evidence="2">The sequence shown here is derived from an EMBL/GenBank/DDBJ whole genome shotgun (WGS) entry which is preliminary data.</text>
</comment>
<keyword evidence="1" id="KW-0732">Signal</keyword>
<dbReference type="AlphaFoldDB" id="A0A412MXN3"/>
<feature type="chain" id="PRO_5036349022" description="NigD-like C-terminal beta sandwich domain-containing protein" evidence="1">
    <location>
        <begin position="26"/>
        <end position="273"/>
    </location>
</feature>
<evidence type="ECO:0000313" key="2">
    <source>
        <dbReference type="EMBL" id="RGT29379.1"/>
    </source>
</evidence>
<dbReference type="Gene3D" id="2.60.40.3220">
    <property type="match status" value="1"/>
</dbReference>
<gene>
    <name evidence="3" type="ORF">DWW09_16455</name>
    <name evidence="2" type="ORF">DWX38_15625</name>
</gene>
<organism evidence="2 5">
    <name type="scientific">Bacteroides clarus</name>
    <dbReference type="NCBI Taxonomy" id="626929"/>
    <lineage>
        <taxon>Bacteria</taxon>
        <taxon>Pseudomonadati</taxon>
        <taxon>Bacteroidota</taxon>
        <taxon>Bacteroidia</taxon>
        <taxon>Bacteroidales</taxon>
        <taxon>Bacteroidaceae</taxon>
        <taxon>Bacteroides</taxon>
    </lineage>
</organism>
<sequence length="273" mass="30620">MFMKQLKFLMVAFTLLMGVSLTSCLSDDAGESMYDGIGYVRTVMGTYFIDPNGNTYYPTSSSVVEMEAQGFKMSEADLAYIAFKYVEDTPTTKADANTTPKTFRIKLVSAAAVDSYQTEEAASIEDMETMVPENAPIVTLEPTDNYGQTYKPWMYGTEMLVLPVSWKMENKEEMLKQHTLSLVYIDSDEAESGTELVFYLRHDKGTDTKTDVFAVRNKAYNIKNIMEGFKTKNGSYPTTIIVKAKTDVDGATLPENYTDYSISLNWSTQSKSN</sequence>
<proteinExistence type="predicted"/>
<evidence type="ECO:0000256" key="1">
    <source>
        <dbReference type="SAM" id="SignalP"/>
    </source>
</evidence>
<dbReference type="PROSITE" id="PS51257">
    <property type="entry name" value="PROKAR_LIPOPROTEIN"/>
    <property type="match status" value="1"/>
</dbReference>
<dbReference type="Proteomes" id="UP000285159">
    <property type="component" value="Unassembled WGS sequence"/>
</dbReference>
<evidence type="ECO:0000313" key="5">
    <source>
        <dbReference type="Proteomes" id="UP000285159"/>
    </source>
</evidence>
<dbReference type="EMBL" id="QRZG01000040">
    <property type="protein sequence ID" value="RGV49102.1"/>
    <property type="molecule type" value="Genomic_DNA"/>
</dbReference>
<dbReference type="Proteomes" id="UP000284366">
    <property type="component" value="Unassembled WGS sequence"/>
</dbReference>